<keyword evidence="2" id="KW-1185">Reference proteome</keyword>
<dbReference type="PANTHER" id="PTHR13833">
    <property type="match status" value="1"/>
</dbReference>
<dbReference type="Proteomes" id="UP000466586">
    <property type="component" value="Unassembled WGS sequence"/>
</dbReference>
<gene>
    <name evidence="1" type="ORF">GS399_01290</name>
</gene>
<dbReference type="InterPro" id="IPR011042">
    <property type="entry name" value="6-blade_b-propeller_TolB-like"/>
</dbReference>
<comment type="caution">
    <text evidence="1">The sequence shown here is derived from an EMBL/GenBank/DDBJ whole genome shotgun (WGS) entry which is preliminary data.</text>
</comment>
<reference evidence="1 2" key="1">
    <citation type="submission" date="2019-11" db="EMBL/GenBank/DDBJ databases">
        <title>Pedobacter sp. HMF7647 Genome sequencing and assembly.</title>
        <authorList>
            <person name="Kang H."/>
            <person name="Kim H."/>
            <person name="Joh K."/>
        </authorList>
    </citation>
    <scope>NUCLEOTIDE SEQUENCE [LARGE SCALE GENOMIC DNA]</scope>
    <source>
        <strain evidence="1 2">HMF7647</strain>
    </source>
</reference>
<protein>
    <recommendedName>
        <fullName evidence="3">DUF839 domain-containing protein</fullName>
    </recommendedName>
</protein>
<dbReference type="AlphaFoldDB" id="A0A7K1Y5E5"/>
<dbReference type="Gene3D" id="2.120.10.30">
    <property type="entry name" value="TolB, C-terminal domain"/>
    <property type="match status" value="3"/>
</dbReference>
<accession>A0A7K1Y5E5</accession>
<proteinExistence type="predicted"/>
<evidence type="ECO:0000313" key="1">
    <source>
        <dbReference type="EMBL" id="MXV49591.1"/>
    </source>
</evidence>
<dbReference type="SUPFAM" id="SSF101898">
    <property type="entry name" value="NHL repeat"/>
    <property type="match status" value="1"/>
</dbReference>
<sequence>MKANVIKMIPLGVLAFGILSLQNCKKDAELSENPVQENNALATAKTSVSMPSYVVSTVGGRNPDYNFPKGDYPYNICSDADGVMYVTSPDINTIYKVTAQGSYTFFLNYEHPYGIKAGANGSVYFISSHPDYGTGNSSEVIVKADKNKKTTILPVTEPLSGVRDLAIGPDSSIYIPDPSNNRIIKRTKAGVTSILAGKKGTWGDKDGLGEQARFNNPGFVKFGADGNLWVVDDLRNFVTGIPSSIRKISMKGQVTTFFKWKNDVNDSIPDTHIICFAVTKRDKNFKLTPYENVILFVSTDRYKESYQLFHLSYDKVLTPLTGNLAIPVHEQYKDGPALQATFEAPRGLTVNPNGIFVAEAISGAIRKIARH</sequence>
<evidence type="ECO:0000313" key="2">
    <source>
        <dbReference type="Proteomes" id="UP000466586"/>
    </source>
</evidence>
<dbReference type="PANTHER" id="PTHR13833:SF71">
    <property type="entry name" value="NHL DOMAIN-CONTAINING PROTEIN"/>
    <property type="match status" value="1"/>
</dbReference>
<dbReference type="RefSeq" id="WP_160842742.1">
    <property type="nucleotide sequence ID" value="NZ_WVHT01000001.1"/>
</dbReference>
<dbReference type="EMBL" id="WVHT01000001">
    <property type="protein sequence ID" value="MXV49591.1"/>
    <property type="molecule type" value="Genomic_DNA"/>
</dbReference>
<organism evidence="1 2">
    <name type="scientific">Hufsiella arboris</name>
    <dbReference type="NCBI Taxonomy" id="2695275"/>
    <lineage>
        <taxon>Bacteria</taxon>
        <taxon>Pseudomonadati</taxon>
        <taxon>Bacteroidota</taxon>
        <taxon>Sphingobacteriia</taxon>
        <taxon>Sphingobacteriales</taxon>
        <taxon>Sphingobacteriaceae</taxon>
        <taxon>Hufsiella</taxon>
    </lineage>
</organism>
<evidence type="ECO:0008006" key="3">
    <source>
        <dbReference type="Google" id="ProtNLM"/>
    </source>
</evidence>
<name>A0A7K1Y5E5_9SPHI</name>